<name>A0A9P6AC08_9AGAM</name>
<organism evidence="1 2">
    <name type="scientific">Hydnum rufescens UP504</name>
    <dbReference type="NCBI Taxonomy" id="1448309"/>
    <lineage>
        <taxon>Eukaryota</taxon>
        <taxon>Fungi</taxon>
        <taxon>Dikarya</taxon>
        <taxon>Basidiomycota</taxon>
        <taxon>Agaricomycotina</taxon>
        <taxon>Agaricomycetes</taxon>
        <taxon>Cantharellales</taxon>
        <taxon>Hydnaceae</taxon>
        <taxon>Hydnum</taxon>
    </lineage>
</organism>
<keyword evidence="2" id="KW-1185">Reference proteome</keyword>
<proteinExistence type="predicted"/>
<reference evidence="1" key="1">
    <citation type="journal article" date="2020" name="Nat. Commun.">
        <title>Large-scale genome sequencing of mycorrhizal fungi provides insights into the early evolution of symbiotic traits.</title>
        <authorList>
            <person name="Miyauchi S."/>
            <person name="Kiss E."/>
            <person name="Kuo A."/>
            <person name="Drula E."/>
            <person name="Kohler A."/>
            <person name="Sanchez-Garcia M."/>
            <person name="Morin E."/>
            <person name="Andreopoulos B."/>
            <person name="Barry K.W."/>
            <person name="Bonito G."/>
            <person name="Buee M."/>
            <person name="Carver A."/>
            <person name="Chen C."/>
            <person name="Cichocki N."/>
            <person name="Clum A."/>
            <person name="Culley D."/>
            <person name="Crous P.W."/>
            <person name="Fauchery L."/>
            <person name="Girlanda M."/>
            <person name="Hayes R.D."/>
            <person name="Keri Z."/>
            <person name="LaButti K."/>
            <person name="Lipzen A."/>
            <person name="Lombard V."/>
            <person name="Magnuson J."/>
            <person name="Maillard F."/>
            <person name="Murat C."/>
            <person name="Nolan M."/>
            <person name="Ohm R.A."/>
            <person name="Pangilinan J."/>
            <person name="Pereira M.F."/>
            <person name="Perotto S."/>
            <person name="Peter M."/>
            <person name="Pfister S."/>
            <person name="Riley R."/>
            <person name="Sitrit Y."/>
            <person name="Stielow J.B."/>
            <person name="Szollosi G."/>
            <person name="Zifcakova L."/>
            <person name="Stursova M."/>
            <person name="Spatafora J.W."/>
            <person name="Tedersoo L."/>
            <person name="Vaario L.M."/>
            <person name="Yamada A."/>
            <person name="Yan M."/>
            <person name="Wang P."/>
            <person name="Xu J."/>
            <person name="Bruns T."/>
            <person name="Baldrian P."/>
            <person name="Vilgalys R."/>
            <person name="Dunand C."/>
            <person name="Henrissat B."/>
            <person name="Grigoriev I.V."/>
            <person name="Hibbett D."/>
            <person name="Nagy L.G."/>
            <person name="Martin F.M."/>
        </authorList>
    </citation>
    <scope>NUCLEOTIDE SEQUENCE</scope>
    <source>
        <strain evidence="1">UP504</strain>
    </source>
</reference>
<evidence type="ECO:0000313" key="1">
    <source>
        <dbReference type="EMBL" id="KAF9502877.1"/>
    </source>
</evidence>
<sequence length="242" mass="27622">MSKTSPSHNGLGDLDKTKTQCLGPISLSILLEDHVKTRELCMTQAHLLVNNKPDAIIECLTSFAQMQIGRTSINNSGKPRKDTVLYTELEMTCTRFERICDCLDLMARSLRYRDKQADVEETTILDLLCINLRSLLKGFNKDRVLNLTMACSPTAEEDPPYDNLDVLHRGLECICDRAELLSIIHLRDSDSDVKPSNLWHAEWQILQKYLSKTREMNWTKQHLPPIVQQESSETFVISTESL</sequence>
<dbReference type="Proteomes" id="UP000886523">
    <property type="component" value="Unassembled WGS sequence"/>
</dbReference>
<evidence type="ECO:0000313" key="2">
    <source>
        <dbReference type="Proteomes" id="UP000886523"/>
    </source>
</evidence>
<dbReference type="AlphaFoldDB" id="A0A9P6AC08"/>
<accession>A0A9P6AC08</accession>
<comment type="caution">
    <text evidence="1">The sequence shown here is derived from an EMBL/GenBank/DDBJ whole genome shotgun (WGS) entry which is preliminary data.</text>
</comment>
<gene>
    <name evidence="1" type="ORF">BS47DRAFT_1402993</name>
</gene>
<dbReference type="EMBL" id="MU129544">
    <property type="protein sequence ID" value="KAF9502877.1"/>
    <property type="molecule type" value="Genomic_DNA"/>
</dbReference>
<protein>
    <submittedName>
        <fullName evidence="1">Uncharacterized protein</fullName>
    </submittedName>
</protein>